<dbReference type="AlphaFoldDB" id="A0A699H3J9"/>
<organism evidence="1">
    <name type="scientific">Tanacetum cinerariifolium</name>
    <name type="common">Dalmatian daisy</name>
    <name type="synonym">Chrysanthemum cinerariifolium</name>
    <dbReference type="NCBI Taxonomy" id="118510"/>
    <lineage>
        <taxon>Eukaryota</taxon>
        <taxon>Viridiplantae</taxon>
        <taxon>Streptophyta</taxon>
        <taxon>Embryophyta</taxon>
        <taxon>Tracheophyta</taxon>
        <taxon>Spermatophyta</taxon>
        <taxon>Magnoliopsida</taxon>
        <taxon>eudicotyledons</taxon>
        <taxon>Gunneridae</taxon>
        <taxon>Pentapetalae</taxon>
        <taxon>asterids</taxon>
        <taxon>campanulids</taxon>
        <taxon>Asterales</taxon>
        <taxon>Asteraceae</taxon>
        <taxon>Asteroideae</taxon>
        <taxon>Anthemideae</taxon>
        <taxon>Anthemidinae</taxon>
        <taxon>Tanacetum</taxon>
    </lineage>
</organism>
<evidence type="ECO:0000313" key="1">
    <source>
        <dbReference type="EMBL" id="GEX25357.1"/>
    </source>
</evidence>
<comment type="caution">
    <text evidence="1">The sequence shown here is derived from an EMBL/GenBank/DDBJ whole genome shotgun (WGS) entry which is preliminary data.</text>
</comment>
<sequence length="333" mass="39052">MDDDLFTYEVEIPGLSRISCDKKEGDDSNDGDLDVYEPRVCYDEDKVAKIFKIETDIFNFETPICKAFNEFNYVLKIEIDLLTSDILGFKTYDEFKNEWMDKWNKGIPWVPEEPWEPNDDHGIDNFDNDLERDNASYHAKKSKSNTKKIGANCLEILAKNLRFAKLEGLRHTFGSLNREILRYCSDNLYVISIKEDTAYLCLHFTRNHKELKSNTPYPEDSIRRIEDVLKIREDIDRDPYSKKPPMRRIDLNQYDVDATIYVPPAFSYNQLAIIELKKPDKTMLKLAEDQKVKPYWNGESNAEQKLKTILTYSEQVPPKSRNDMPFEISQSLH</sequence>
<reference evidence="1" key="1">
    <citation type="journal article" date="2019" name="Sci. Rep.">
        <title>Draft genome of Tanacetum cinerariifolium, the natural source of mosquito coil.</title>
        <authorList>
            <person name="Yamashiro T."/>
            <person name="Shiraishi A."/>
            <person name="Satake H."/>
            <person name="Nakayama K."/>
        </authorList>
    </citation>
    <scope>NUCLEOTIDE SEQUENCE</scope>
</reference>
<protein>
    <submittedName>
        <fullName evidence="1">Uncharacterized protein</fullName>
    </submittedName>
</protein>
<gene>
    <name evidence="1" type="ORF">Tci_297332</name>
</gene>
<name>A0A699H3J9_TANCI</name>
<dbReference type="EMBL" id="BKCJ010097742">
    <property type="protein sequence ID" value="GEX25357.1"/>
    <property type="molecule type" value="Genomic_DNA"/>
</dbReference>
<proteinExistence type="predicted"/>
<accession>A0A699H3J9</accession>